<dbReference type="Pfam" id="PF03022">
    <property type="entry name" value="MRJP"/>
    <property type="match status" value="1"/>
</dbReference>
<comment type="subcellular location">
    <subcellularLocation>
        <location evidence="1">Secreted</location>
    </subcellularLocation>
</comment>
<organism evidence="3 4">
    <name type="scientific">Micromonospora avicenniae</name>
    <dbReference type="NCBI Taxonomy" id="1198245"/>
    <lineage>
        <taxon>Bacteria</taxon>
        <taxon>Bacillati</taxon>
        <taxon>Actinomycetota</taxon>
        <taxon>Actinomycetes</taxon>
        <taxon>Micromonosporales</taxon>
        <taxon>Micromonosporaceae</taxon>
        <taxon>Micromonospora</taxon>
    </lineage>
</organism>
<reference evidence="3 4" key="1">
    <citation type="submission" date="2017-01" db="EMBL/GenBank/DDBJ databases">
        <authorList>
            <person name="Mah S.A."/>
            <person name="Swanson W.J."/>
            <person name="Moy G.W."/>
            <person name="Vacquier V.D."/>
        </authorList>
    </citation>
    <scope>NUCLEOTIDE SEQUENCE [LARGE SCALE GENOMIC DNA]</scope>
    <source>
        <strain evidence="3 4">DSM 45758</strain>
    </source>
</reference>
<dbReference type="OrthoDB" id="9797664at2"/>
<dbReference type="InterPro" id="IPR011042">
    <property type="entry name" value="6-blade_b-propeller_TolB-like"/>
</dbReference>
<evidence type="ECO:0000256" key="1">
    <source>
        <dbReference type="ARBA" id="ARBA00004613"/>
    </source>
</evidence>
<proteinExistence type="predicted"/>
<dbReference type="SUPFAM" id="SSF63829">
    <property type="entry name" value="Calcium-dependent phosphotriesterase"/>
    <property type="match status" value="1"/>
</dbReference>
<dbReference type="Gene3D" id="2.120.10.30">
    <property type="entry name" value="TolB, C-terminal domain"/>
    <property type="match status" value="1"/>
</dbReference>
<dbReference type="GO" id="GO:0005576">
    <property type="term" value="C:extracellular region"/>
    <property type="evidence" value="ECO:0007669"/>
    <property type="project" value="UniProtKB-SubCell"/>
</dbReference>
<dbReference type="RefSeq" id="WP_084753090.1">
    <property type="nucleotide sequence ID" value="NZ_FTNF01000014.1"/>
</dbReference>
<dbReference type="PANTHER" id="PTHR10009">
    <property type="entry name" value="PROTEIN YELLOW-RELATED"/>
    <property type="match status" value="1"/>
</dbReference>
<name>A0A1N7D0L5_9ACTN</name>
<evidence type="ECO:0000313" key="4">
    <source>
        <dbReference type="Proteomes" id="UP000186004"/>
    </source>
</evidence>
<protein>
    <submittedName>
        <fullName evidence="3">Major royal jelly protein</fullName>
    </submittedName>
</protein>
<sequence length="346" mass="37468">MPLPTREDPRLTPMLPNDRVCTGVTTVDGRIFVSFPGADSPGVQVAEALPDGRRVPWPDESWNAAPDEPRSDGVYVHVNGVRTGPDGQLWIIDSGAPGLGRRQVPGGARLIVVDPGTGEVTRIYDLTDAVRDDSYVDDVRFNGRIAYLTDAGAPGLIVLDLGSRRARRVLDGHPSTVGRRLVADGEVLHDPDGNEIVLHVDQLEVSPDGRHLYYQPASGGLSRIETRWLDDPALDPATVAGYVEPWLDTPTTGGTAIDATGTIYLSDAEQRRVLRITPERKVTTLVADPRLAWVDAMWIDSDGDLWLPAAQLHRTPGLSGGANHVDYPVWIYRMNVGAGPAPNDHA</sequence>
<dbReference type="AlphaFoldDB" id="A0A1N7D0L5"/>
<evidence type="ECO:0000256" key="2">
    <source>
        <dbReference type="ARBA" id="ARBA00022525"/>
    </source>
</evidence>
<dbReference type="PANTHER" id="PTHR10009:SF18">
    <property type="entry name" value="PROTEIN YELLOW-LIKE PROTEIN"/>
    <property type="match status" value="1"/>
</dbReference>
<evidence type="ECO:0000313" key="3">
    <source>
        <dbReference type="EMBL" id="SIR69369.1"/>
    </source>
</evidence>
<keyword evidence="4" id="KW-1185">Reference proteome</keyword>
<dbReference type="Proteomes" id="UP000186004">
    <property type="component" value="Unassembled WGS sequence"/>
</dbReference>
<accession>A0A1N7D0L5</accession>
<keyword evidence="2" id="KW-0964">Secreted</keyword>
<dbReference type="EMBL" id="FTNF01000014">
    <property type="protein sequence ID" value="SIR69369.1"/>
    <property type="molecule type" value="Genomic_DNA"/>
</dbReference>
<gene>
    <name evidence="3" type="ORF">SAMN05444858_114153</name>
</gene>
<dbReference type="InterPro" id="IPR017996">
    <property type="entry name" value="MRJP/yellow-related"/>
</dbReference>